<dbReference type="AlphaFoldDB" id="A0A6J2T523"/>
<dbReference type="Proteomes" id="UP000504634">
    <property type="component" value="Unplaced"/>
</dbReference>
<name>A0A6J2T523_DROLE</name>
<dbReference type="GeneID" id="115620991"/>
<gene>
    <name evidence="3" type="primary">LOC115620991</name>
</gene>
<reference evidence="3" key="1">
    <citation type="submission" date="2025-08" db="UniProtKB">
        <authorList>
            <consortium name="RefSeq"/>
        </authorList>
    </citation>
    <scope>IDENTIFICATION</scope>
    <source>
        <strain evidence="3">11010-0011.00</strain>
        <tissue evidence="3">Whole body</tissue>
    </source>
</reference>
<organism evidence="2 3">
    <name type="scientific">Drosophila lebanonensis</name>
    <name type="common">Fruit fly</name>
    <name type="synonym">Scaptodrosophila lebanonensis</name>
    <dbReference type="NCBI Taxonomy" id="7225"/>
    <lineage>
        <taxon>Eukaryota</taxon>
        <taxon>Metazoa</taxon>
        <taxon>Ecdysozoa</taxon>
        <taxon>Arthropoda</taxon>
        <taxon>Hexapoda</taxon>
        <taxon>Insecta</taxon>
        <taxon>Pterygota</taxon>
        <taxon>Neoptera</taxon>
        <taxon>Endopterygota</taxon>
        <taxon>Diptera</taxon>
        <taxon>Brachycera</taxon>
        <taxon>Muscomorpha</taxon>
        <taxon>Ephydroidea</taxon>
        <taxon>Drosophilidae</taxon>
        <taxon>Scaptodrosophila</taxon>
    </lineage>
</organism>
<dbReference type="RefSeq" id="XP_030370370.1">
    <property type="nucleotide sequence ID" value="XM_030514510.1"/>
</dbReference>
<evidence type="ECO:0000256" key="1">
    <source>
        <dbReference type="SAM" id="MobiDB-lite"/>
    </source>
</evidence>
<evidence type="ECO:0000313" key="3">
    <source>
        <dbReference type="RefSeq" id="XP_030370370.1"/>
    </source>
</evidence>
<dbReference type="OrthoDB" id="7872805at2759"/>
<feature type="compositionally biased region" description="Low complexity" evidence="1">
    <location>
        <begin position="138"/>
        <end position="151"/>
    </location>
</feature>
<sequence>MWSGSASNYRASASVTATTSPINSQLVTNLLTQKINVLQSLIQAKFSSGGAGGAGGIGFGFNKFGSVSSTTTTTTEAPYTYSTTEVNTDFTPDITSSTHSVSTTTTTEGSNKTPEPTVHPYSPITTRSTTPLTPVKSTTEGLVTTTAVTEGYSYQTPKPNASTEGYAYQTPRPDASTSYNSVSGSVSSFYLPTSLA</sequence>
<evidence type="ECO:0000313" key="2">
    <source>
        <dbReference type="Proteomes" id="UP000504634"/>
    </source>
</evidence>
<feature type="compositionally biased region" description="Polar residues" evidence="1">
    <location>
        <begin position="123"/>
        <end position="137"/>
    </location>
</feature>
<proteinExistence type="predicted"/>
<feature type="compositionally biased region" description="Low complexity" evidence="1">
    <location>
        <begin position="95"/>
        <end position="113"/>
    </location>
</feature>
<protein>
    <submittedName>
        <fullName evidence="3">Integumentary mucin C.1</fullName>
    </submittedName>
</protein>
<feature type="compositionally biased region" description="Polar residues" evidence="1">
    <location>
        <begin position="152"/>
        <end position="163"/>
    </location>
</feature>
<keyword evidence="2" id="KW-1185">Reference proteome</keyword>
<feature type="region of interest" description="Disordered" evidence="1">
    <location>
        <begin position="91"/>
        <end position="182"/>
    </location>
</feature>
<accession>A0A6J2T523</accession>